<organism evidence="1 2">
    <name type="scientific">Kutzneria chonburiensis</name>
    <dbReference type="NCBI Taxonomy" id="1483604"/>
    <lineage>
        <taxon>Bacteria</taxon>
        <taxon>Bacillati</taxon>
        <taxon>Actinomycetota</taxon>
        <taxon>Actinomycetes</taxon>
        <taxon>Pseudonocardiales</taxon>
        <taxon>Pseudonocardiaceae</taxon>
        <taxon>Kutzneria</taxon>
    </lineage>
</organism>
<dbReference type="RefSeq" id="WP_273937192.1">
    <property type="nucleotide sequence ID" value="NZ_CP097263.1"/>
</dbReference>
<keyword evidence="2" id="KW-1185">Reference proteome</keyword>
<comment type="caution">
    <text evidence="1">The sequence shown here is derived from an EMBL/GenBank/DDBJ whole genome shotgun (WGS) entry which is preliminary data.</text>
</comment>
<evidence type="ECO:0000313" key="1">
    <source>
        <dbReference type="EMBL" id="MFC0546950.1"/>
    </source>
</evidence>
<evidence type="ECO:0000313" key="2">
    <source>
        <dbReference type="Proteomes" id="UP001589810"/>
    </source>
</evidence>
<name>A0ABV6N305_9PSEU</name>
<dbReference type="Proteomes" id="UP001589810">
    <property type="component" value="Unassembled WGS sequence"/>
</dbReference>
<accession>A0ABV6N305</accession>
<sequence>MLPEYRWATSVVLAPANEAAKSHAVRIAGDGELSADFYDCLCGRIVYVMTDGDVGPQAERCPDCERAEADPAEYARMNGALPQALPVPAKDDLRPLIYVRLKADQLDGEDESLRTIHTVPLTLESASPSRMVSLCGIPFAPGEIERVTTMDGAPCSECWTMNILARELAQST</sequence>
<proteinExistence type="predicted"/>
<gene>
    <name evidence="1" type="ORF">ACFFH7_35950</name>
</gene>
<dbReference type="EMBL" id="JBHLUD010000013">
    <property type="protein sequence ID" value="MFC0546950.1"/>
    <property type="molecule type" value="Genomic_DNA"/>
</dbReference>
<reference evidence="1 2" key="1">
    <citation type="submission" date="2024-09" db="EMBL/GenBank/DDBJ databases">
        <authorList>
            <person name="Sun Q."/>
            <person name="Mori K."/>
        </authorList>
    </citation>
    <scope>NUCLEOTIDE SEQUENCE [LARGE SCALE GENOMIC DNA]</scope>
    <source>
        <strain evidence="1 2">TBRC 1432</strain>
    </source>
</reference>
<protein>
    <submittedName>
        <fullName evidence="1">Uncharacterized protein</fullName>
    </submittedName>
</protein>